<sequence length="180" mass="19341">MPGHEMGANHNLKNRDNMDIHKVFISLVLTLFIAGQLAAGVVAIEELVGTPILARGSEQLQGIFLFLDGGEGLRQRGCVCCRLGEGRGAFANLCGGAFVHGGGAVTASPAINNPQALLRSQRRSRRRARRSALEVSFFPCFCEVAGDFFPVDGIEFRLVGLHAGESGFFCWVACSGCWSR</sequence>
<dbReference type="AlphaFoldDB" id="A0A8T0PF68"/>
<dbReference type="EMBL" id="CM029051">
    <property type="protein sequence ID" value="KAG2559725.1"/>
    <property type="molecule type" value="Genomic_DNA"/>
</dbReference>
<name>A0A8T0PF68_PANVG</name>
<evidence type="ECO:0000313" key="1">
    <source>
        <dbReference type="EMBL" id="KAG2559725.1"/>
    </source>
</evidence>
<evidence type="ECO:0000313" key="2">
    <source>
        <dbReference type="Proteomes" id="UP000823388"/>
    </source>
</evidence>
<organism evidence="1 2">
    <name type="scientific">Panicum virgatum</name>
    <name type="common">Blackwell switchgrass</name>
    <dbReference type="NCBI Taxonomy" id="38727"/>
    <lineage>
        <taxon>Eukaryota</taxon>
        <taxon>Viridiplantae</taxon>
        <taxon>Streptophyta</taxon>
        <taxon>Embryophyta</taxon>
        <taxon>Tracheophyta</taxon>
        <taxon>Spermatophyta</taxon>
        <taxon>Magnoliopsida</taxon>
        <taxon>Liliopsida</taxon>
        <taxon>Poales</taxon>
        <taxon>Poaceae</taxon>
        <taxon>PACMAD clade</taxon>
        <taxon>Panicoideae</taxon>
        <taxon>Panicodae</taxon>
        <taxon>Paniceae</taxon>
        <taxon>Panicinae</taxon>
        <taxon>Panicum</taxon>
        <taxon>Panicum sect. Hiantes</taxon>
    </lineage>
</organism>
<dbReference type="Proteomes" id="UP000823388">
    <property type="component" value="Chromosome 8K"/>
</dbReference>
<keyword evidence="2" id="KW-1185">Reference proteome</keyword>
<reference evidence="1" key="1">
    <citation type="submission" date="2020-05" db="EMBL/GenBank/DDBJ databases">
        <title>WGS assembly of Panicum virgatum.</title>
        <authorList>
            <person name="Lovell J.T."/>
            <person name="Jenkins J."/>
            <person name="Shu S."/>
            <person name="Juenger T.E."/>
            <person name="Schmutz J."/>
        </authorList>
    </citation>
    <scope>NUCLEOTIDE SEQUENCE</scope>
    <source>
        <strain evidence="1">AP13</strain>
    </source>
</reference>
<accession>A0A8T0PF68</accession>
<gene>
    <name evidence="1" type="ORF">PVAP13_8KG038760</name>
</gene>
<proteinExistence type="predicted"/>
<comment type="caution">
    <text evidence="1">The sequence shown here is derived from an EMBL/GenBank/DDBJ whole genome shotgun (WGS) entry which is preliminary data.</text>
</comment>
<protein>
    <submittedName>
        <fullName evidence="1">Uncharacterized protein</fullName>
    </submittedName>
</protein>